<dbReference type="AlphaFoldDB" id="A0A6B3VVA9"/>
<evidence type="ECO:0000259" key="1">
    <source>
        <dbReference type="PROSITE" id="PS51782"/>
    </source>
</evidence>
<feature type="domain" description="LysM" evidence="1">
    <location>
        <begin position="48"/>
        <end position="101"/>
    </location>
</feature>
<dbReference type="PROSITE" id="PS51782">
    <property type="entry name" value="LYSM"/>
    <property type="match status" value="1"/>
</dbReference>
<evidence type="ECO:0000313" key="3">
    <source>
        <dbReference type="EMBL" id="NEY80215.1"/>
    </source>
</evidence>
<evidence type="ECO:0000313" key="4">
    <source>
        <dbReference type="Proteomes" id="UP000472971"/>
    </source>
</evidence>
<organism evidence="3 4">
    <name type="scientific">Bacillus aquiflavi</name>
    <dbReference type="NCBI Taxonomy" id="2672567"/>
    <lineage>
        <taxon>Bacteria</taxon>
        <taxon>Bacillati</taxon>
        <taxon>Bacillota</taxon>
        <taxon>Bacilli</taxon>
        <taxon>Bacillales</taxon>
        <taxon>Bacillaceae</taxon>
        <taxon>Bacillus</taxon>
    </lineage>
</organism>
<evidence type="ECO:0000313" key="5">
    <source>
        <dbReference type="Proteomes" id="UP000570010"/>
    </source>
</evidence>
<keyword evidence="4" id="KW-1185">Reference proteome</keyword>
<dbReference type="Proteomes" id="UP000570010">
    <property type="component" value="Unassembled WGS sequence"/>
</dbReference>
<proteinExistence type="predicted"/>
<name>A0A6B3VVA9_9BACI</name>
<dbReference type="EMBL" id="JAAIWN010000002">
    <property type="protein sequence ID" value="NEY80215.1"/>
    <property type="molecule type" value="Genomic_DNA"/>
</dbReference>
<sequence length="104" mass="11763">MKQLAIIALGILIVFSIYFDITYGTLPFIKEQKLEAKTQQQSTEIPYFEKKVTPGDTVLSIIETKLNQSLSVSISEAIADFQQLNNGIEPEDIQIGRTYKFPSY</sequence>
<accession>A0A6B3VVA9</accession>
<dbReference type="InterPro" id="IPR018392">
    <property type="entry name" value="LysM"/>
</dbReference>
<comment type="caution">
    <text evidence="3">The sequence shown here is derived from an EMBL/GenBank/DDBJ whole genome shotgun (WGS) entry which is preliminary data.</text>
</comment>
<dbReference type="RefSeq" id="WP_163239392.1">
    <property type="nucleotide sequence ID" value="NZ_CP082780.1"/>
</dbReference>
<gene>
    <name evidence="3" type="ORF">G4D64_01475</name>
    <name evidence="2" type="ORF">H1Z61_01480</name>
</gene>
<protein>
    <recommendedName>
        <fullName evidence="1">LysM domain-containing protein</fullName>
    </recommendedName>
</protein>
<evidence type="ECO:0000313" key="2">
    <source>
        <dbReference type="EMBL" id="MBA4535840.1"/>
    </source>
</evidence>
<reference evidence="2 5" key="2">
    <citation type="submission" date="2020-07" db="EMBL/GenBank/DDBJ databases">
        <authorList>
            <person name="Feng H."/>
        </authorList>
    </citation>
    <scope>NUCLEOTIDE SEQUENCE [LARGE SCALE GENOMIC DNA]</scope>
    <source>
        <strain evidence="5">s-12</strain>
        <strain evidence="2">S-12</strain>
    </source>
</reference>
<dbReference type="EMBL" id="JACEIO010000002">
    <property type="protein sequence ID" value="MBA4535840.1"/>
    <property type="molecule type" value="Genomic_DNA"/>
</dbReference>
<dbReference type="Proteomes" id="UP000472971">
    <property type="component" value="Unassembled WGS sequence"/>
</dbReference>
<reference evidence="3 4" key="1">
    <citation type="submission" date="2020-02" db="EMBL/GenBank/DDBJ databases">
        <title>Bacillus aquiflavi sp. nov., isolated from yellow water of strong flavor Chinese baijiu in Yibin region of China.</title>
        <authorList>
            <person name="Xie J."/>
        </authorList>
    </citation>
    <scope>NUCLEOTIDE SEQUENCE [LARGE SCALE GENOMIC DNA]</scope>
    <source>
        <strain evidence="3 4">3H-10</strain>
    </source>
</reference>